<keyword evidence="3" id="KW-1185">Reference proteome</keyword>
<dbReference type="STRING" id="1104324.P186_1409"/>
<dbReference type="Proteomes" id="UP000005867">
    <property type="component" value="Chromosome"/>
</dbReference>
<evidence type="ECO:0000313" key="2">
    <source>
        <dbReference type="EMBL" id="AET32836.1"/>
    </source>
</evidence>
<protein>
    <submittedName>
        <fullName evidence="2">Phosphoadenosine phosphosulfate reductase</fullName>
    </submittedName>
</protein>
<dbReference type="InterPro" id="IPR050128">
    <property type="entry name" value="Sulfate_adenylyltrnsfr_sub2"/>
</dbReference>
<name>G7VE63_9CREN</name>
<dbReference type="InterPro" id="IPR002500">
    <property type="entry name" value="PAPS_reduct_dom"/>
</dbReference>
<dbReference type="Gene3D" id="3.40.50.620">
    <property type="entry name" value="HUPs"/>
    <property type="match status" value="1"/>
</dbReference>
<dbReference type="HOGENOM" id="CLU_665019_0_0_2"/>
<gene>
    <name evidence="2" type="ORF">P186_1409</name>
</gene>
<evidence type="ECO:0000313" key="3">
    <source>
        <dbReference type="Proteomes" id="UP000005867"/>
    </source>
</evidence>
<dbReference type="KEGG" id="pyr:P186_1409"/>
<dbReference type="SUPFAM" id="SSF52402">
    <property type="entry name" value="Adenine nucleotide alpha hydrolases-like"/>
    <property type="match status" value="1"/>
</dbReference>
<dbReference type="eggNOG" id="arCOG00073">
    <property type="taxonomic scope" value="Archaea"/>
</dbReference>
<dbReference type="AlphaFoldDB" id="G7VE63"/>
<dbReference type="PANTHER" id="PTHR43196:SF2">
    <property type="entry name" value="PHOSPHOADENOSINE PHOSPHOSULFATE REDUCTASE"/>
    <property type="match status" value="1"/>
</dbReference>
<feature type="domain" description="Phosphoadenosine phosphosulphate reductase" evidence="1">
    <location>
        <begin position="27"/>
        <end position="236"/>
    </location>
</feature>
<sequence>MSQLLGFSFLEEPFRAFDEAYLKYRTFVLAFSGGKDSTAVAVLFYKWLKERGVRDVEVVLLHNDTLSEIPDMETWARYFMDQFEEKMKSIGIAVRRIVAAPSPLNTWYWRVYVRGYPASTFNFRWCVDLLKVEPTMRALKELRDYILVVGSRDEESAARAKSMQVRFGKCMREGSCLGAYFAVNNDIPKVAPIRFWSLEDVWRFLKTQRDFDVKPLLRLYLFNGNMGVRYGCWHCTLVKRQWGNYIDDRFLYAEAVRVLYRVVSDMETLRTPKSGGYSRLGPINALGRSIIFNAVRRAEELGGEMFYGLNIEVQLHKLHYTLRVIFYELSEKLADDIISALDPTDRRVSIHNLRDLKSNDGWREALDAIESRVVKRDVDNRVRERLLELLRRLY</sequence>
<dbReference type="GeneID" id="11595669"/>
<dbReference type="PANTHER" id="PTHR43196">
    <property type="entry name" value="SULFATE ADENYLYLTRANSFERASE SUBUNIT 2"/>
    <property type="match status" value="1"/>
</dbReference>
<dbReference type="RefSeq" id="WP_014288662.1">
    <property type="nucleotide sequence ID" value="NC_016645.1"/>
</dbReference>
<dbReference type="InterPro" id="IPR014729">
    <property type="entry name" value="Rossmann-like_a/b/a_fold"/>
</dbReference>
<dbReference type="GO" id="GO:0003824">
    <property type="term" value="F:catalytic activity"/>
    <property type="evidence" value="ECO:0007669"/>
    <property type="project" value="InterPro"/>
</dbReference>
<proteinExistence type="predicted"/>
<accession>G7VE63</accession>
<dbReference type="BioCyc" id="PSP1104324:GJSN-1386-MONOMER"/>
<reference evidence="2 3" key="1">
    <citation type="journal article" date="2012" name="J. Bacteriol.">
        <title>Complete genome sequence of strain 1860, a crenarchaeon of the genus pyrobaculum able to grow with various electron acceptors.</title>
        <authorList>
            <person name="Mardanov A.V."/>
            <person name="Gumerov V.M."/>
            <person name="Slobodkina G.B."/>
            <person name="Beletsky A.V."/>
            <person name="Bonch-Osmolovskaya E.A."/>
            <person name="Ravin N.V."/>
            <person name="Skryabin K.G."/>
        </authorList>
    </citation>
    <scope>NUCLEOTIDE SEQUENCE [LARGE SCALE GENOMIC DNA]</scope>
    <source>
        <strain evidence="2 3">1860</strain>
    </source>
</reference>
<organism evidence="2 3">
    <name type="scientific">Pyrobaculum ferrireducens</name>
    <dbReference type="NCBI Taxonomy" id="1104324"/>
    <lineage>
        <taxon>Archaea</taxon>
        <taxon>Thermoproteota</taxon>
        <taxon>Thermoprotei</taxon>
        <taxon>Thermoproteales</taxon>
        <taxon>Thermoproteaceae</taxon>
        <taxon>Pyrobaculum</taxon>
    </lineage>
</organism>
<evidence type="ECO:0000259" key="1">
    <source>
        <dbReference type="Pfam" id="PF01507"/>
    </source>
</evidence>
<dbReference type="EMBL" id="CP003098">
    <property type="protein sequence ID" value="AET32836.1"/>
    <property type="molecule type" value="Genomic_DNA"/>
</dbReference>
<dbReference type="Pfam" id="PF01507">
    <property type="entry name" value="PAPS_reduct"/>
    <property type="match status" value="1"/>
</dbReference>